<keyword evidence="2" id="KW-1185">Reference proteome</keyword>
<dbReference type="AlphaFoldDB" id="E8RVU9"/>
<gene>
    <name evidence="1" type="ordered locus">Astex_3760</name>
</gene>
<evidence type="ECO:0000313" key="1">
    <source>
        <dbReference type="EMBL" id="ADU15371.1"/>
    </source>
</evidence>
<dbReference type="HOGENOM" id="CLU_2010554_0_0_5"/>
<sequence length="123" mass="13518">MQNQWTLGYRAGKGGLPCQIHSTTAFHFGYDEGLKDRNRCAFKGCRALPEADAPPDTGGWQVVFQFRVPVNVEVEDDRVTHVAVLDETPVRDARVVQGNAAYLPQALSTADDGQDGPAWRFGN</sequence>
<geneLocation type="plasmid" evidence="1 2">
    <name>pASTEX02</name>
</geneLocation>
<dbReference type="RefSeq" id="WP_013481184.1">
    <property type="nucleotide sequence ID" value="NC_014819.1"/>
</dbReference>
<dbReference type="KEGG" id="aex:Astex_3760"/>
<proteinExistence type="predicted"/>
<evidence type="ECO:0000313" key="2">
    <source>
        <dbReference type="Proteomes" id="UP000001492"/>
    </source>
</evidence>
<keyword evidence="1" id="KW-0614">Plasmid</keyword>
<reference evidence="2" key="1">
    <citation type="submission" date="2010-12" db="EMBL/GenBank/DDBJ databases">
        <title>Complete sequence of plasmid 2 of Asticcacaulis excentricus CB 48.</title>
        <authorList>
            <consortium name="US DOE Joint Genome Institute"/>
            <person name="Lucas S."/>
            <person name="Copeland A."/>
            <person name="Lapidus A."/>
            <person name="Cheng J.-F."/>
            <person name="Bruce D."/>
            <person name="Goodwin L."/>
            <person name="Pitluck S."/>
            <person name="Teshima H."/>
            <person name="Davenport K."/>
            <person name="Detter J.C."/>
            <person name="Han C."/>
            <person name="Tapia R."/>
            <person name="Land M."/>
            <person name="Hauser L."/>
            <person name="Jeffries C."/>
            <person name="Kyrpides N."/>
            <person name="Ivanova N."/>
            <person name="Ovchinnikova G."/>
            <person name="Brun Y.V."/>
            <person name="Woyke T."/>
        </authorList>
    </citation>
    <scope>NUCLEOTIDE SEQUENCE [LARGE SCALE GENOMIC DNA]</scope>
    <source>
        <strain evidence="2">ATCC 15261 / DSM 4724 / KCTC 12464 / NCIMB 9791 / VKM B-1370 / CB 48</strain>
        <plasmid evidence="2">pASTEX02</plasmid>
    </source>
</reference>
<dbReference type="EMBL" id="CP002398">
    <property type="protein sequence ID" value="ADU15371.1"/>
    <property type="molecule type" value="Genomic_DNA"/>
</dbReference>
<name>E8RVU9_ASTEC</name>
<organism evidence="1 2">
    <name type="scientific">Asticcacaulis excentricus (strain ATCC 15261 / DSM 4724 / KCTC 12464 / NCIMB 9791 / VKM B-1370 / CB 48)</name>
    <dbReference type="NCBI Taxonomy" id="573065"/>
    <lineage>
        <taxon>Bacteria</taxon>
        <taxon>Pseudomonadati</taxon>
        <taxon>Pseudomonadota</taxon>
        <taxon>Alphaproteobacteria</taxon>
        <taxon>Caulobacterales</taxon>
        <taxon>Caulobacteraceae</taxon>
        <taxon>Asticcacaulis</taxon>
    </lineage>
</organism>
<dbReference type="Proteomes" id="UP000001492">
    <property type="component" value="Plasmid pASTEX02"/>
</dbReference>
<accession>E8RVU9</accession>
<protein>
    <submittedName>
        <fullName evidence="1">Uncharacterized protein</fullName>
    </submittedName>
</protein>